<feature type="domain" description="Aldehyde dehydrogenase" evidence="5">
    <location>
        <begin position="26"/>
        <end position="492"/>
    </location>
</feature>
<dbReference type="PANTHER" id="PTHR11699">
    <property type="entry name" value="ALDEHYDE DEHYDROGENASE-RELATED"/>
    <property type="match status" value="1"/>
</dbReference>
<evidence type="ECO:0000313" key="9">
    <source>
        <dbReference type="Proteomes" id="UP000182836"/>
    </source>
</evidence>
<dbReference type="EMBL" id="FNED01000013">
    <property type="protein sequence ID" value="SDJ19201.1"/>
    <property type="molecule type" value="Genomic_DNA"/>
</dbReference>
<evidence type="ECO:0000313" key="7">
    <source>
        <dbReference type="EMBL" id="SDJ19201.1"/>
    </source>
</evidence>
<proteinExistence type="inferred from homology"/>
<keyword evidence="2 4" id="KW-0560">Oxidoreductase</keyword>
<gene>
    <name evidence="6" type="ORF">AF333_11340</name>
    <name evidence="7" type="ORF">SAMN04487909_11394</name>
</gene>
<dbReference type="STRING" id="47500.AF333_11340"/>
<evidence type="ECO:0000256" key="3">
    <source>
        <dbReference type="PROSITE-ProRule" id="PRU10007"/>
    </source>
</evidence>
<evidence type="ECO:0000256" key="4">
    <source>
        <dbReference type="RuleBase" id="RU003345"/>
    </source>
</evidence>
<protein>
    <submittedName>
        <fullName evidence="7">Aldehyde dehydrogenase (Acceptor)</fullName>
    </submittedName>
    <submittedName>
        <fullName evidence="6">Betaine-aldehyde dehydrogenase</fullName>
    </submittedName>
</protein>
<dbReference type="RefSeq" id="WP_043064471.1">
    <property type="nucleotide sequence ID" value="NZ_BJOA01000145.1"/>
</dbReference>
<sequence length="497" mass="53594">MIKTEVSPTVSTFLQQEKRLLIGGEWVPSLSGKKIPAINPADGKVLTYFEAGNEEDVNRAVEAARKAFETGEWPAMTPLEREKLLWKIAEIIEQHADELAELETLDNGKPISNALNIDVAGASNVFRYYAGWPTKLRGETNPVSRSGYLNYTMREPVGVVGQIIPWNYPLMMASWKLAPALAAGTTIILKPAEQTSLSALRLGELLIEAGVPAGVINIITGTGAEAGTAISSHPGIDKIAFTGSTTVGQQIMTAGSSNIKKISLELGGKSPNIIFADADIGAAAIGAAEGIFYNMGQDCTAGSRVFVQREVYEEVVEKIVSYAKELKIGYGTDPSTQIGPIVSARQLDRVMEYVQIGVEEGARLLTGGNRVTKDSFDNGYFIEPAVFADVKNTMRIAQEEIFGPVVTIIPFENENTLINQANDSIYGLGAGIWTRDVSKAHSVAKQLKAGMVWINSYGAVDPAAPFGGYKMSGNGREMGEYAMELYTEIKSVWVKIG</sequence>
<dbReference type="InterPro" id="IPR016163">
    <property type="entry name" value="Ald_DH_C"/>
</dbReference>
<dbReference type="InterPro" id="IPR029510">
    <property type="entry name" value="Ald_DH_CS_GLU"/>
</dbReference>
<dbReference type="Proteomes" id="UP000182836">
    <property type="component" value="Unassembled WGS sequence"/>
</dbReference>
<dbReference type="InterPro" id="IPR016162">
    <property type="entry name" value="Ald_DH_N"/>
</dbReference>
<dbReference type="FunFam" id="3.40.309.10:FF:000012">
    <property type="entry name" value="Betaine aldehyde dehydrogenase"/>
    <property type="match status" value="1"/>
</dbReference>
<dbReference type="PROSITE" id="PS00687">
    <property type="entry name" value="ALDEHYDE_DEHYDR_GLU"/>
    <property type="match status" value="1"/>
</dbReference>
<dbReference type="FunFam" id="3.40.605.10:FF:000007">
    <property type="entry name" value="NAD/NADP-dependent betaine aldehyde dehydrogenase"/>
    <property type="match status" value="1"/>
</dbReference>
<dbReference type="InterPro" id="IPR015590">
    <property type="entry name" value="Aldehyde_DH_dom"/>
</dbReference>
<keyword evidence="8" id="KW-1185">Reference proteome</keyword>
<dbReference type="SUPFAM" id="SSF53720">
    <property type="entry name" value="ALDH-like"/>
    <property type="match status" value="1"/>
</dbReference>
<reference evidence="7 9" key="2">
    <citation type="submission" date="2016-10" db="EMBL/GenBank/DDBJ databases">
        <authorList>
            <person name="de Groot N.N."/>
        </authorList>
    </citation>
    <scope>NUCLEOTIDE SEQUENCE [LARGE SCALE GENOMIC DNA]</scope>
    <source>
        <strain evidence="7 9">DSM 2895</strain>
    </source>
</reference>
<dbReference type="InterPro" id="IPR016161">
    <property type="entry name" value="Ald_DH/histidinol_DH"/>
</dbReference>
<dbReference type="Gene3D" id="3.40.309.10">
    <property type="entry name" value="Aldehyde Dehydrogenase, Chain A, domain 2"/>
    <property type="match status" value="1"/>
</dbReference>
<dbReference type="GeneID" id="42305776"/>
<dbReference type="Gene3D" id="3.40.605.10">
    <property type="entry name" value="Aldehyde Dehydrogenase, Chain A, domain 1"/>
    <property type="match status" value="1"/>
</dbReference>
<dbReference type="Proteomes" id="UP000037269">
    <property type="component" value="Unassembled WGS sequence"/>
</dbReference>
<evidence type="ECO:0000259" key="5">
    <source>
        <dbReference type="Pfam" id="PF00171"/>
    </source>
</evidence>
<reference evidence="6 8" key="1">
    <citation type="submission" date="2015-07" db="EMBL/GenBank/DDBJ databases">
        <title>Fjat-14205 dsm 2895.</title>
        <authorList>
            <person name="Liu B."/>
            <person name="Wang J."/>
            <person name="Zhu Y."/>
            <person name="Liu G."/>
            <person name="Chen Q."/>
            <person name="Chen Z."/>
            <person name="Lan J."/>
            <person name="Che J."/>
            <person name="Ge C."/>
            <person name="Shi H."/>
            <person name="Pan Z."/>
            <person name="Liu X."/>
        </authorList>
    </citation>
    <scope>NUCLEOTIDE SEQUENCE [LARGE SCALE GENOMIC DNA]</scope>
    <source>
        <strain evidence="6 8">DSM 2895</strain>
    </source>
</reference>
<comment type="similarity">
    <text evidence="1 4">Belongs to the aldehyde dehydrogenase family.</text>
</comment>
<dbReference type="AlphaFoldDB" id="A0A0M0H1Q0"/>
<dbReference type="EMBL" id="LGUG01000004">
    <property type="protein sequence ID" value="KON95993.1"/>
    <property type="molecule type" value="Genomic_DNA"/>
</dbReference>
<evidence type="ECO:0000256" key="2">
    <source>
        <dbReference type="ARBA" id="ARBA00023002"/>
    </source>
</evidence>
<dbReference type="GO" id="GO:0016620">
    <property type="term" value="F:oxidoreductase activity, acting on the aldehyde or oxo group of donors, NAD or NADP as acceptor"/>
    <property type="evidence" value="ECO:0007669"/>
    <property type="project" value="InterPro"/>
</dbReference>
<evidence type="ECO:0000313" key="8">
    <source>
        <dbReference type="Proteomes" id="UP000037269"/>
    </source>
</evidence>
<accession>A0A0M0H1Q0</accession>
<feature type="active site" evidence="3">
    <location>
        <position position="265"/>
    </location>
</feature>
<dbReference type="Pfam" id="PF00171">
    <property type="entry name" value="Aldedh"/>
    <property type="match status" value="1"/>
</dbReference>
<dbReference type="PROSITE" id="PS00070">
    <property type="entry name" value="ALDEHYDE_DEHYDR_CYS"/>
    <property type="match status" value="1"/>
</dbReference>
<dbReference type="InterPro" id="IPR016160">
    <property type="entry name" value="Ald_DH_CS_CYS"/>
</dbReference>
<organism evidence="6 8">
    <name type="scientific">Aneurinibacillus migulanus</name>
    <name type="common">Bacillus migulanus</name>
    <dbReference type="NCBI Taxonomy" id="47500"/>
    <lineage>
        <taxon>Bacteria</taxon>
        <taxon>Bacillati</taxon>
        <taxon>Bacillota</taxon>
        <taxon>Bacilli</taxon>
        <taxon>Bacillales</taxon>
        <taxon>Paenibacillaceae</taxon>
        <taxon>Aneurinibacillus group</taxon>
        <taxon>Aneurinibacillus</taxon>
    </lineage>
</organism>
<dbReference type="PATRIC" id="fig|47500.9.peg.3551"/>
<evidence type="ECO:0000256" key="1">
    <source>
        <dbReference type="ARBA" id="ARBA00009986"/>
    </source>
</evidence>
<evidence type="ECO:0000313" key="6">
    <source>
        <dbReference type="EMBL" id="KON95993.1"/>
    </source>
</evidence>
<name>A0A0M0H1Q0_ANEMI</name>